<organism evidence="2 3">
    <name type="scientific">Azospirillum picis</name>
    <dbReference type="NCBI Taxonomy" id="488438"/>
    <lineage>
        <taxon>Bacteria</taxon>
        <taxon>Pseudomonadati</taxon>
        <taxon>Pseudomonadota</taxon>
        <taxon>Alphaproteobacteria</taxon>
        <taxon>Rhodospirillales</taxon>
        <taxon>Azospirillaceae</taxon>
        <taxon>Azospirillum</taxon>
    </lineage>
</organism>
<gene>
    <name evidence="2" type="ORF">QO018_004673</name>
</gene>
<name>A0ABU0MR42_9PROT</name>
<dbReference type="EMBL" id="JAUSVU010000020">
    <property type="protein sequence ID" value="MDQ0535789.1"/>
    <property type="molecule type" value="Genomic_DNA"/>
</dbReference>
<feature type="domain" description="N-acetyltransferase" evidence="1">
    <location>
        <begin position="6"/>
        <end position="173"/>
    </location>
</feature>
<dbReference type="Pfam" id="PF00583">
    <property type="entry name" value="Acetyltransf_1"/>
    <property type="match status" value="1"/>
</dbReference>
<dbReference type="Proteomes" id="UP001244552">
    <property type="component" value="Unassembled WGS sequence"/>
</dbReference>
<dbReference type="InterPro" id="IPR016181">
    <property type="entry name" value="Acyl_CoA_acyltransferase"/>
</dbReference>
<evidence type="ECO:0000259" key="1">
    <source>
        <dbReference type="PROSITE" id="PS51186"/>
    </source>
</evidence>
<protein>
    <submittedName>
        <fullName evidence="2">GNAT superfamily N-acetyltransferase</fullName>
    </submittedName>
</protein>
<accession>A0ABU0MR42</accession>
<dbReference type="PROSITE" id="PS51186">
    <property type="entry name" value="GNAT"/>
    <property type="match status" value="1"/>
</dbReference>
<reference evidence="2 3" key="1">
    <citation type="submission" date="2023-07" db="EMBL/GenBank/DDBJ databases">
        <title>Genomic Encyclopedia of Type Strains, Phase IV (KMG-IV): sequencing the most valuable type-strain genomes for metagenomic binning, comparative biology and taxonomic classification.</title>
        <authorList>
            <person name="Goeker M."/>
        </authorList>
    </citation>
    <scope>NUCLEOTIDE SEQUENCE [LARGE SCALE GENOMIC DNA]</scope>
    <source>
        <strain evidence="2 3">DSM 19922</strain>
    </source>
</reference>
<dbReference type="InterPro" id="IPR000182">
    <property type="entry name" value="GNAT_dom"/>
</dbReference>
<evidence type="ECO:0000313" key="3">
    <source>
        <dbReference type="Proteomes" id="UP001244552"/>
    </source>
</evidence>
<keyword evidence="3" id="KW-1185">Reference proteome</keyword>
<dbReference type="Gene3D" id="3.40.630.30">
    <property type="match status" value="1"/>
</dbReference>
<evidence type="ECO:0000313" key="2">
    <source>
        <dbReference type="EMBL" id="MDQ0535789.1"/>
    </source>
</evidence>
<comment type="caution">
    <text evidence="2">The sequence shown here is derived from an EMBL/GenBank/DDBJ whole genome shotgun (WGS) entry which is preliminary data.</text>
</comment>
<dbReference type="SUPFAM" id="SSF55729">
    <property type="entry name" value="Acyl-CoA N-acyltransferases (Nat)"/>
    <property type="match status" value="1"/>
</dbReference>
<dbReference type="RefSeq" id="WP_209987728.1">
    <property type="nucleotide sequence ID" value="NZ_JAGINO010000022.1"/>
</dbReference>
<proteinExistence type="predicted"/>
<sequence length="173" mass="18971">MPDIPITLAEADPRDLPAFKKDLQHAFAVAVIEEFGGLPDGPVPSDSDLDGAIAAPGAVVLHILRAGQRVGGAVVAIDEDTQRNSLDLFFVSPGEHGRGVGLKAWRAIERMFPRTLVWQTHTPYFEKRNIHFYVNKCGFSIVEFFCARHPDPHAPGPSGLPGEDLAFRFEKVM</sequence>